<dbReference type="Proteomes" id="UP000480275">
    <property type="component" value="Unassembled WGS sequence"/>
</dbReference>
<feature type="transmembrane region" description="Helical" evidence="1">
    <location>
        <begin position="53"/>
        <end position="79"/>
    </location>
</feature>
<comment type="caution">
    <text evidence="2">The sequence shown here is derived from an EMBL/GenBank/DDBJ whole genome shotgun (WGS) entry which is preliminary data.</text>
</comment>
<sequence length="147" mass="16619">MKQSNFNAPFGQAAEKIVNHYGNVTRYQKMSEPELRVEREALLRERRAVFREFILHPTVWWFGGSMGALLTFLVATWGAPPSPTTGIVLAICLVAVSGTVVWMTRRRRAMLDALQMVKADIHHVEALIVRRGAAEATRHPKPAERKE</sequence>
<dbReference type="AlphaFoldDB" id="A0A6L5JUN2"/>
<evidence type="ECO:0000313" key="3">
    <source>
        <dbReference type="Proteomes" id="UP000480275"/>
    </source>
</evidence>
<proteinExistence type="predicted"/>
<evidence type="ECO:0000256" key="1">
    <source>
        <dbReference type="SAM" id="Phobius"/>
    </source>
</evidence>
<reference evidence="2 3" key="1">
    <citation type="submission" date="2019-10" db="EMBL/GenBank/DDBJ databases">
        <title>Whole-genome sequence of the purple nonsulfur photosynthetic bacterium Rhodocyclus tenuis.</title>
        <authorList>
            <person name="Kyndt J.A."/>
            <person name="Meyer T.E."/>
        </authorList>
    </citation>
    <scope>NUCLEOTIDE SEQUENCE [LARGE SCALE GENOMIC DNA]</scope>
    <source>
        <strain evidence="2 3">DSM 110</strain>
    </source>
</reference>
<organism evidence="2 3">
    <name type="scientific">Rhodocyclus tenuis</name>
    <name type="common">Rhodospirillum tenue</name>
    <dbReference type="NCBI Taxonomy" id="1066"/>
    <lineage>
        <taxon>Bacteria</taxon>
        <taxon>Pseudomonadati</taxon>
        <taxon>Pseudomonadota</taxon>
        <taxon>Betaproteobacteria</taxon>
        <taxon>Rhodocyclales</taxon>
        <taxon>Rhodocyclaceae</taxon>
        <taxon>Rhodocyclus</taxon>
    </lineage>
</organism>
<dbReference type="EMBL" id="WIXJ01000002">
    <property type="protein sequence ID" value="MQY50761.1"/>
    <property type="molecule type" value="Genomic_DNA"/>
</dbReference>
<keyword evidence="1" id="KW-1133">Transmembrane helix</keyword>
<keyword evidence="1" id="KW-0812">Transmembrane</keyword>
<name>A0A6L5JUN2_RHOTE</name>
<protein>
    <submittedName>
        <fullName evidence="2">Uncharacterized protein</fullName>
    </submittedName>
</protein>
<gene>
    <name evidence="2" type="ORF">GHK24_03070</name>
</gene>
<evidence type="ECO:0000313" key="2">
    <source>
        <dbReference type="EMBL" id="MQY50761.1"/>
    </source>
</evidence>
<feature type="transmembrane region" description="Helical" evidence="1">
    <location>
        <begin position="85"/>
        <end position="104"/>
    </location>
</feature>
<keyword evidence="1" id="KW-0472">Membrane</keyword>
<accession>A0A6L5JUN2</accession>